<feature type="domain" description="PNPLA" evidence="4">
    <location>
        <begin position="10"/>
        <end position="229"/>
    </location>
</feature>
<dbReference type="EMBL" id="JAPFGC010000002">
    <property type="protein sequence ID" value="MDA0176830.1"/>
    <property type="molecule type" value="Genomic_DNA"/>
</dbReference>
<gene>
    <name evidence="5" type="ORF">OOZ35_04905</name>
</gene>
<proteinExistence type="predicted"/>
<keyword evidence="3" id="KW-0812">Transmembrane</keyword>
<keyword evidence="1 2" id="KW-0443">Lipid metabolism</keyword>
<keyword evidence="6" id="KW-1185">Reference proteome</keyword>
<organism evidence="5 6">
    <name type="scientific">Mesoflavibacter profundi</name>
    <dbReference type="NCBI Taxonomy" id="2708110"/>
    <lineage>
        <taxon>Bacteria</taxon>
        <taxon>Pseudomonadati</taxon>
        <taxon>Bacteroidota</taxon>
        <taxon>Flavobacteriia</taxon>
        <taxon>Flavobacteriales</taxon>
        <taxon>Flavobacteriaceae</taxon>
        <taxon>Mesoflavibacter</taxon>
    </lineage>
</organism>
<dbReference type="PANTHER" id="PTHR10728:SF40">
    <property type="entry name" value="PATATIN FAMILY PROTEIN"/>
    <property type="match status" value="1"/>
</dbReference>
<keyword evidence="3" id="KW-1133">Transmembrane helix</keyword>
<reference evidence="5" key="1">
    <citation type="submission" date="2022-11" db="EMBL/GenBank/DDBJ databases">
        <title>Refractory cell wall polysaccharides provide important carbon source for microbial heterotrophs in the hadal ocean.</title>
        <authorList>
            <person name="Zhu X."/>
        </authorList>
    </citation>
    <scope>NUCLEOTIDE SEQUENCE</scope>
    <source>
        <strain evidence="5">MTRN7</strain>
    </source>
</reference>
<evidence type="ECO:0000256" key="2">
    <source>
        <dbReference type="PROSITE-ProRule" id="PRU01161"/>
    </source>
</evidence>
<dbReference type="PANTHER" id="PTHR10728">
    <property type="entry name" value="CYTOSOLIC PHOSPHOLIPASE A2"/>
    <property type="match status" value="1"/>
</dbReference>
<feature type="active site" description="Nucleophile" evidence="2">
    <location>
        <position position="46"/>
    </location>
</feature>
<dbReference type="RefSeq" id="WP_270005203.1">
    <property type="nucleotide sequence ID" value="NZ_CAXQEU010000036.1"/>
</dbReference>
<feature type="short sequence motif" description="DGA/G" evidence="2">
    <location>
        <begin position="216"/>
        <end position="218"/>
    </location>
</feature>
<feature type="transmembrane region" description="Helical" evidence="3">
    <location>
        <begin position="294"/>
        <end position="317"/>
    </location>
</feature>
<comment type="caution">
    <text evidence="2">Lacks conserved residue(s) required for the propagation of feature annotation.</text>
</comment>
<feature type="active site" description="Proton acceptor" evidence="2">
    <location>
        <position position="216"/>
    </location>
</feature>
<keyword evidence="3" id="KW-0472">Membrane</keyword>
<keyword evidence="2" id="KW-0442">Lipid degradation</keyword>
<evidence type="ECO:0000256" key="3">
    <source>
        <dbReference type="SAM" id="Phobius"/>
    </source>
</evidence>
<name>A0ABT4RZ86_9FLAO</name>
<comment type="caution">
    <text evidence="5">The sequence shown here is derived from an EMBL/GenBank/DDBJ whole genome shotgun (WGS) entry which is preliminary data.</text>
</comment>
<evidence type="ECO:0000313" key="5">
    <source>
        <dbReference type="EMBL" id="MDA0176830.1"/>
    </source>
</evidence>
<evidence type="ECO:0000313" key="6">
    <source>
        <dbReference type="Proteomes" id="UP001149142"/>
    </source>
</evidence>
<dbReference type="Proteomes" id="UP001149142">
    <property type="component" value="Unassembled WGS sequence"/>
</dbReference>
<evidence type="ECO:0000259" key="4">
    <source>
        <dbReference type="PROSITE" id="PS51635"/>
    </source>
</evidence>
<dbReference type="SUPFAM" id="SSF52151">
    <property type="entry name" value="FabD/lysophospholipase-like"/>
    <property type="match status" value="1"/>
</dbReference>
<keyword evidence="2" id="KW-0378">Hydrolase</keyword>
<accession>A0ABT4RZ86</accession>
<dbReference type="Pfam" id="PF01734">
    <property type="entry name" value="Patatin"/>
    <property type="match status" value="1"/>
</dbReference>
<feature type="transmembrane region" description="Helical" evidence="3">
    <location>
        <begin position="268"/>
        <end position="288"/>
    </location>
</feature>
<dbReference type="Gene3D" id="3.40.1090.10">
    <property type="entry name" value="Cytosolic phospholipase A2 catalytic domain"/>
    <property type="match status" value="1"/>
</dbReference>
<protein>
    <submittedName>
        <fullName evidence="5">Patatin-like phospholipase family protein</fullName>
    </submittedName>
</protein>
<dbReference type="InterPro" id="IPR002641">
    <property type="entry name" value="PNPLA_dom"/>
</dbReference>
<sequence>MSTPFSSIALCFSGGGYRAAGFALGSLSFFEKIGLLNNVKAISTVSGGTITGVKYTQSLIENQTFSEFFKEYYQWLNEDQLVDNAINHIKGYNVWNQAENKHKHKNPINAFAIEYNKLTNHKTLADFENTKTHLDRVSFNATDFTNAIQFRFQNNDKPQRLFGNKLISEDYRNIKDNIKLGDIIAASSAFPGGFEPIAFPSDFMPNSNLKDIGLMDGGIVDNQGASVFLTTSEDTNPYSLFVVNDVSSPYIKDNETFEFAETTKFSKIISFLASPIVLLLMLILVIYTNLKNWWWLYSISLILFSLQVAINIMLFYVSASVSKMTNLSNTFKINPQRLGKYILNRLRSLMVMSGVVMLKNDRRQNASKLYKSYNEIAITSAIYELRCKEQNKPENALEWDKIKPYTKDISEKIKKVSAHCAAFGTNLWFDKNAKANNTLDQLIACGEFTTCYNLIAYLVRYHEDKINDKDNYLNEIFNLLLSSWEKFQDNPMWLINERSK</sequence>
<dbReference type="InterPro" id="IPR016035">
    <property type="entry name" value="Acyl_Trfase/lysoPLipase"/>
</dbReference>
<evidence type="ECO:0000256" key="1">
    <source>
        <dbReference type="ARBA" id="ARBA00023098"/>
    </source>
</evidence>
<dbReference type="PROSITE" id="PS51635">
    <property type="entry name" value="PNPLA"/>
    <property type="match status" value="1"/>
</dbReference>